<sequence>MKPEDLPDSRVFAEFNPERKEDAGTSLPDLCGQLLTRQEDAWPKLKSGYEAVAASHVRTLDCGDFSVLLQFNPQRIVSSSARVDPASISKRPCFLCPASLPEEQQGILYRRTFLILCNPFPIFSQHFTINDLNHRPQSLEAHLDLLPLLARDFAPSLSLFYNGPQCGASAPDHLHFQACPAGSLPIESQVNDGRPLLPVMKNRSATVSRVENLGRAVLMIESPDADALNGAIRKLLAVMRSVVGTGTEPMLNLHAAFKDGKWRILIFPRKKNRPDLYELEGPDRVLISPGSAEMGGLLVAPVERDFQRLTPDLIRHIYREVSVDSARLEEWSRQLSRMAD</sequence>
<accession>Q2LPZ0</accession>
<dbReference type="RefSeq" id="WP_011416377.1">
    <property type="nucleotide sequence ID" value="NC_007759.1"/>
</dbReference>
<dbReference type="eggNOG" id="COG4360">
    <property type="taxonomic scope" value="Bacteria"/>
</dbReference>
<dbReference type="KEGG" id="sat:SYN_00249"/>
<dbReference type="STRING" id="56780.SYN_00249"/>
<dbReference type="Pfam" id="PF16269">
    <property type="entry name" value="DUF4922"/>
    <property type="match status" value="1"/>
</dbReference>
<organism evidence="2 3">
    <name type="scientific">Syntrophus aciditrophicus (strain SB)</name>
    <dbReference type="NCBI Taxonomy" id="56780"/>
    <lineage>
        <taxon>Bacteria</taxon>
        <taxon>Pseudomonadati</taxon>
        <taxon>Thermodesulfobacteriota</taxon>
        <taxon>Syntrophia</taxon>
        <taxon>Syntrophales</taxon>
        <taxon>Syntrophaceae</taxon>
        <taxon>Syntrophus</taxon>
    </lineage>
</organism>
<dbReference type="InterPro" id="IPR046320">
    <property type="entry name" value="DUF4922"/>
</dbReference>
<protein>
    <submittedName>
        <fullName evidence="2">Hypothetical cytosolic protein</fullName>
    </submittedName>
</protein>
<dbReference type="EMBL" id="CP000252">
    <property type="protein sequence ID" value="ABC76343.1"/>
    <property type="molecule type" value="Genomic_DNA"/>
</dbReference>
<dbReference type="Proteomes" id="UP000001933">
    <property type="component" value="Chromosome"/>
</dbReference>
<dbReference type="SUPFAM" id="SSF54197">
    <property type="entry name" value="HIT-like"/>
    <property type="match status" value="1"/>
</dbReference>
<proteinExistence type="predicted"/>
<feature type="domain" description="DUF4922" evidence="1">
    <location>
        <begin position="34"/>
        <end position="179"/>
    </location>
</feature>
<dbReference type="OrthoDB" id="5494374at2"/>
<name>Q2LPZ0_SYNAS</name>
<dbReference type="HOGENOM" id="CLU_890423_0_0_7"/>
<keyword evidence="3" id="KW-1185">Reference proteome</keyword>
<dbReference type="InParanoid" id="Q2LPZ0"/>
<dbReference type="AlphaFoldDB" id="Q2LPZ0"/>
<reference evidence="2 3" key="1">
    <citation type="journal article" date="2007" name="Proc. Natl. Acad. Sci. U.S.A.">
        <title>The genome of Syntrophus aciditrophicus: life at the thermodynamic limit of microbial growth.</title>
        <authorList>
            <person name="McInerney M.J."/>
            <person name="Rohlin L."/>
            <person name="Mouttaki H."/>
            <person name="Kim U."/>
            <person name="Krupp R.S."/>
            <person name="Rios-Hernandez L."/>
            <person name="Sieber J."/>
            <person name="Struchtemeyer C.G."/>
            <person name="Bhattacharyya A."/>
            <person name="Campbell J.W."/>
            <person name="Gunsalus R.P."/>
        </authorList>
    </citation>
    <scope>NUCLEOTIDE SEQUENCE [LARGE SCALE GENOMIC DNA]</scope>
    <source>
        <strain evidence="2 3">SB</strain>
    </source>
</reference>
<evidence type="ECO:0000313" key="3">
    <source>
        <dbReference type="Proteomes" id="UP000001933"/>
    </source>
</evidence>
<evidence type="ECO:0000259" key="1">
    <source>
        <dbReference type="Pfam" id="PF16269"/>
    </source>
</evidence>
<gene>
    <name evidence="2" type="ORF">SYN_00249</name>
</gene>
<evidence type="ECO:0000313" key="2">
    <source>
        <dbReference type="EMBL" id="ABC76343.1"/>
    </source>
</evidence>
<dbReference type="InterPro" id="IPR036265">
    <property type="entry name" value="HIT-like_sf"/>
</dbReference>